<reference evidence="1 2" key="1">
    <citation type="submission" date="2019-03" db="EMBL/GenBank/DDBJ databases">
        <title>Complete genome sequence of Paenisporosarcina antarctica CGMCC 1.6503T.</title>
        <authorList>
            <person name="Rong J.-C."/>
            <person name="Chi N.-Y."/>
            <person name="Zhang Q.-F."/>
        </authorList>
    </citation>
    <scope>NUCLEOTIDE SEQUENCE [LARGE SCALE GENOMIC DNA]</scope>
    <source>
        <strain evidence="1 2">CGMCC 1.6503</strain>
    </source>
</reference>
<evidence type="ECO:0000313" key="2">
    <source>
        <dbReference type="Proteomes" id="UP000294292"/>
    </source>
</evidence>
<dbReference type="Pfam" id="PF07454">
    <property type="entry name" value="SpoIIP"/>
    <property type="match status" value="1"/>
</dbReference>
<dbReference type="RefSeq" id="WP_134209530.1">
    <property type="nucleotide sequence ID" value="NZ_CP038015.1"/>
</dbReference>
<keyword evidence="2" id="KW-1185">Reference proteome</keyword>
<evidence type="ECO:0000313" key="1">
    <source>
        <dbReference type="EMBL" id="QBP40854.1"/>
    </source>
</evidence>
<protein>
    <submittedName>
        <fullName evidence="1">Stage II sporulation protein P</fullName>
    </submittedName>
</protein>
<gene>
    <name evidence="1" type="ORF">E2636_06835</name>
</gene>
<accession>A0A4P6ZX68</accession>
<dbReference type="KEGG" id="panc:E2636_06835"/>
<dbReference type="InterPro" id="IPR010897">
    <property type="entry name" value="Spore_II_P"/>
</dbReference>
<dbReference type="SUPFAM" id="SSF53187">
    <property type="entry name" value="Zn-dependent exopeptidases"/>
    <property type="match status" value="1"/>
</dbReference>
<dbReference type="EMBL" id="CP038015">
    <property type="protein sequence ID" value="QBP40854.1"/>
    <property type="molecule type" value="Genomic_DNA"/>
</dbReference>
<dbReference type="OrthoDB" id="1633470at2"/>
<organism evidence="1 2">
    <name type="scientific">Paenisporosarcina antarctica</name>
    <dbReference type="NCBI Taxonomy" id="417367"/>
    <lineage>
        <taxon>Bacteria</taxon>
        <taxon>Bacillati</taxon>
        <taxon>Bacillota</taxon>
        <taxon>Bacilli</taxon>
        <taxon>Bacillales</taxon>
        <taxon>Caryophanaceae</taxon>
        <taxon>Paenisporosarcina</taxon>
    </lineage>
</organism>
<name>A0A4P6ZX68_9BACL</name>
<dbReference type="Proteomes" id="UP000294292">
    <property type="component" value="Chromosome"/>
</dbReference>
<sequence>MRKTLQKVLSFYLFLFLLPILMIKLPMLAFGTNVTQQVEKSPIAYAANVVTKEVTKEVTTETKEDPFDILLYFTHSHEAFNPIVEKSSGLKAVNYHPSTNIMNVSALLTQHFQLNGASVDVLPYDNMKEMKVSGHKFHEAYTTMRPVLKKQLESKKYDVIIDLHRDSLKRERTTIVSNGTSYAQIILVVGAEHKNYKLNEAFSKAVSKEMNGMVPSISKGVLAKTHDTGNGIYNQDLSDRSLLVELGGIENTEEEINRTIAILSKAISVVFENSKGN</sequence>
<dbReference type="AlphaFoldDB" id="A0A4P6ZX68"/>
<dbReference type="NCBIfam" id="TIGR02867">
    <property type="entry name" value="spore_II_P"/>
    <property type="match status" value="1"/>
</dbReference>
<proteinExistence type="predicted"/>